<dbReference type="GO" id="GO:0051301">
    <property type="term" value="P:cell division"/>
    <property type="evidence" value="ECO:0007669"/>
    <property type="project" value="UniProtKB-KW"/>
</dbReference>
<evidence type="ECO:0000313" key="13">
    <source>
        <dbReference type="Proteomes" id="UP001556196"/>
    </source>
</evidence>
<feature type="domain" description="POTRA" evidence="11">
    <location>
        <begin position="94"/>
        <end position="162"/>
    </location>
</feature>
<dbReference type="InterPro" id="IPR034746">
    <property type="entry name" value="POTRA"/>
</dbReference>
<accession>A0ABV3QV19</accession>
<evidence type="ECO:0000256" key="1">
    <source>
        <dbReference type="ARBA" id="ARBA00004370"/>
    </source>
</evidence>
<evidence type="ECO:0000256" key="4">
    <source>
        <dbReference type="ARBA" id="ARBA00022618"/>
    </source>
</evidence>
<dbReference type="InterPro" id="IPR001711">
    <property type="entry name" value="PLipase_C_Pinositol-sp_Y"/>
</dbReference>
<organism evidence="12 13">
    <name type="scientific">Mesorhizobium marinum</name>
    <dbReference type="NCBI Taxonomy" id="3228790"/>
    <lineage>
        <taxon>Bacteria</taxon>
        <taxon>Pseudomonadati</taxon>
        <taxon>Pseudomonadota</taxon>
        <taxon>Alphaproteobacteria</taxon>
        <taxon>Hyphomicrobiales</taxon>
        <taxon>Phyllobacteriaceae</taxon>
        <taxon>Mesorhizobium</taxon>
    </lineage>
</organism>
<evidence type="ECO:0000256" key="6">
    <source>
        <dbReference type="ARBA" id="ARBA00022989"/>
    </source>
</evidence>
<evidence type="ECO:0000313" key="12">
    <source>
        <dbReference type="EMBL" id="MEW9804915.1"/>
    </source>
</evidence>
<keyword evidence="3 9" id="KW-0997">Cell inner membrane</keyword>
<feature type="domain" description="PI-PLC Y-box" evidence="10">
    <location>
        <begin position="149"/>
        <end position="174"/>
    </location>
</feature>
<comment type="similarity">
    <text evidence="9">Belongs to the FtsQ/DivIB family. FtsQ subfamily.</text>
</comment>
<dbReference type="Pfam" id="PF08478">
    <property type="entry name" value="POTRA_1"/>
    <property type="match status" value="1"/>
</dbReference>
<keyword evidence="7 9" id="KW-0472">Membrane</keyword>
<evidence type="ECO:0000256" key="8">
    <source>
        <dbReference type="ARBA" id="ARBA00023306"/>
    </source>
</evidence>
<dbReference type="RefSeq" id="WP_367721971.1">
    <property type="nucleotide sequence ID" value="NZ_JBFOCI010000001.1"/>
</dbReference>
<dbReference type="InterPro" id="IPR045335">
    <property type="entry name" value="FtsQ_C_sf"/>
</dbReference>
<evidence type="ECO:0000259" key="10">
    <source>
        <dbReference type="PROSITE" id="PS50008"/>
    </source>
</evidence>
<name>A0ABV3QV19_9HYPH</name>
<comment type="subcellular location">
    <subcellularLocation>
        <location evidence="9">Cell inner membrane</location>
        <topology evidence="9">Single-pass type II membrane protein</topology>
    </subcellularLocation>
    <subcellularLocation>
        <location evidence="1">Membrane</location>
    </subcellularLocation>
    <text evidence="9">Localizes to the division septum.</text>
</comment>
<protein>
    <recommendedName>
        <fullName evidence="9">Cell division protein FtsQ</fullName>
    </recommendedName>
</protein>
<keyword evidence="13" id="KW-1185">Reference proteome</keyword>
<dbReference type="InterPro" id="IPR013685">
    <property type="entry name" value="POTRA_FtsQ_type"/>
</dbReference>
<dbReference type="PROSITE" id="PS50008">
    <property type="entry name" value="PIPLC_Y_DOMAIN"/>
    <property type="match status" value="1"/>
</dbReference>
<dbReference type="EMBL" id="JBFOCI010000001">
    <property type="protein sequence ID" value="MEW9804915.1"/>
    <property type="molecule type" value="Genomic_DNA"/>
</dbReference>
<sequence length="314" mass="34693">MFALRSGQVWKTGALRPAFLDSSLSLLSGRFVLPRVLRRPVRFVGRLMDGEYQPPRHFGAAATAIFLSASVLYGAWLGGQIPAAAQSVTARLGFAVDQIRVSGNKETSEIDVLDRLELDGWTSLIGFDAEDARERVAALPWVRSASVRKVYPAELEVRIEERQPFAIWQHGSQLSIIERSGNVIAPFDGGRHAALPLVIGYGAAQGFAFVEKVGRYPGLAARVKGYIRVAERRWDLRLENGITIRLPENGEDAAIAEVLRLDREEGLLSRDIAAVDLRLEDRMVIRLTPEAMERRTTLLAEQAKAAKKKPGKSI</sequence>
<keyword evidence="6 9" id="KW-1133">Transmembrane helix</keyword>
<dbReference type="PROSITE" id="PS51779">
    <property type="entry name" value="POTRA"/>
    <property type="match status" value="1"/>
</dbReference>
<keyword evidence="4 9" id="KW-0132">Cell division</keyword>
<proteinExistence type="inferred from homology"/>
<evidence type="ECO:0000256" key="7">
    <source>
        <dbReference type="ARBA" id="ARBA00023136"/>
    </source>
</evidence>
<evidence type="ECO:0000259" key="11">
    <source>
        <dbReference type="PROSITE" id="PS51779"/>
    </source>
</evidence>
<dbReference type="HAMAP" id="MF_00911">
    <property type="entry name" value="FtsQ_subfam"/>
    <property type="match status" value="1"/>
</dbReference>
<dbReference type="PANTHER" id="PTHR35851">
    <property type="entry name" value="CELL DIVISION PROTEIN FTSQ"/>
    <property type="match status" value="1"/>
</dbReference>
<evidence type="ECO:0000256" key="3">
    <source>
        <dbReference type="ARBA" id="ARBA00022519"/>
    </source>
</evidence>
<comment type="caution">
    <text evidence="12">The sequence shown here is derived from an EMBL/GenBank/DDBJ whole genome shotgun (WGS) entry which is preliminary data.</text>
</comment>
<dbReference type="Gene3D" id="3.10.20.310">
    <property type="entry name" value="membrane protein fhac"/>
    <property type="match status" value="1"/>
</dbReference>
<keyword evidence="5 9" id="KW-0812">Transmembrane</keyword>
<evidence type="ECO:0000256" key="9">
    <source>
        <dbReference type="HAMAP-Rule" id="MF_00911"/>
    </source>
</evidence>
<reference evidence="12 13" key="1">
    <citation type="submission" date="2024-06" db="EMBL/GenBank/DDBJ databases">
        <authorList>
            <person name="Tuo L."/>
        </authorList>
    </citation>
    <scope>NUCLEOTIDE SEQUENCE [LARGE SCALE GENOMIC DNA]</scope>
    <source>
        <strain evidence="12 13">ZMM04-5</strain>
    </source>
</reference>
<gene>
    <name evidence="9" type="primary">ftsQ</name>
    <name evidence="12" type="ORF">ABUE31_02805</name>
</gene>
<keyword evidence="8 9" id="KW-0131">Cell cycle</keyword>
<dbReference type="InterPro" id="IPR005548">
    <property type="entry name" value="Cell_div_FtsQ/DivIB_C"/>
</dbReference>
<comment type="function">
    <text evidence="9">Essential cell division protein.</text>
</comment>
<dbReference type="Proteomes" id="UP001556196">
    <property type="component" value="Unassembled WGS sequence"/>
</dbReference>
<dbReference type="Gene3D" id="3.40.50.11690">
    <property type="entry name" value="Cell division protein FtsQ/DivIB"/>
    <property type="match status" value="1"/>
</dbReference>
<evidence type="ECO:0000256" key="5">
    <source>
        <dbReference type="ARBA" id="ARBA00022692"/>
    </source>
</evidence>
<dbReference type="InterPro" id="IPR026579">
    <property type="entry name" value="FtsQ"/>
</dbReference>
<dbReference type="Pfam" id="PF03799">
    <property type="entry name" value="FtsQ_DivIB_C"/>
    <property type="match status" value="1"/>
</dbReference>
<dbReference type="PANTHER" id="PTHR35851:SF1">
    <property type="entry name" value="CELL DIVISION PROTEIN FTSQ"/>
    <property type="match status" value="1"/>
</dbReference>
<keyword evidence="2 9" id="KW-1003">Cell membrane</keyword>
<evidence type="ECO:0000256" key="2">
    <source>
        <dbReference type="ARBA" id="ARBA00022475"/>
    </source>
</evidence>